<name>A0A0A9F6I6_ARUDO</name>
<dbReference type="EMBL" id="GBRH01189929">
    <property type="protein sequence ID" value="JAE07967.1"/>
    <property type="molecule type" value="Transcribed_RNA"/>
</dbReference>
<protein>
    <submittedName>
        <fullName evidence="1">Uncharacterized protein</fullName>
    </submittedName>
</protein>
<evidence type="ECO:0000313" key="1">
    <source>
        <dbReference type="EMBL" id="JAE07967.1"/>
    </source>
</evidence>
<sequence>MDFIYPEPYLLCVVLSSHFPVLGS</sequence>
<dbReference type="AlphaFoldDB" id="A0A0A9F6I6"/>
<proteinExistence type="predicted"/>
<reference evidence="1" key="2">
    <citation type="journal article" date="2015" name="Data Brief">
        <title>Shoot transcriptome of the giant reed, Arundo donax.</title>
        <authorList>
            <person name="Barrero R.A."/>
            <person name="Guerrero F.D."/>
            <person name="Moolhuijzen P."/>
            <person name="Goolsby J.A."/>
            <person name="Tidwell J."/>
            <person name="Bellgard S.E."/>
            <person name="Bellgard M.I."/>
        </authorList>
    </citation>
    <scope>NUCLEOTIDE SEQUENCE</scope>
    <source>
        <tissue evidence="1">Shoot tissue taken approximately 20 cm above the soil surface</tissue>
    </source>
</reference>
<organism evidence="1">
    <name type="scientific">Arundo donax</name>
    <name type="common">Giant reed</name>
    <name type="synonym">Donax arundinaceus</name>
    <dbReference type="NCBI Taxonomy" id="35708"/>
    <lineage>
        <taxon>Eukaryota</taxon>
        <taxon>Viridiplantae</taxon>
        <taxon>Streptophyta</taxon>
        <taxon>Embryophyta</taxon>
        <taxon>Tracheophyta</taxon>
        <taxon>Spermatophyta</taxon>
        <taxon>Magnoliopsida</taxon>
        <taxon>Liliopsida</taxon>
        <taxon>Poales</taxon>
        <taxon>Poaceae</taxon>
        <taxon>PACMAD clade</taxon>
        <taxon>Arundinoideae</taxon>
        <taxon>Arundineae</taxon>
        <taxon>Arundo</taxon>
    </lineage>
</organism>
<reference evidence="1" key="1">
    <citation type="submission" date="2014-09" db="EMBL/GenBank/DDBJ databases">
        <authorList>
            <person name="Magalhaes I.L.F."/>
            <person name="Oliveira U."/>
            <person name="Santos F.R."/>
            <person name="Vidigal T.H.D.A."/>
            <person name="Brescovit A.D."/>
            <person name="Santos A.J."/>
        </authorList>
    </citation>
    <scope>NUCLEOTIDE SEQUENCE</scope>
    <source>
        <tissue evidence="1">Shoot tissue taken approximately 20 cm above the soil surface</tissue>
    </source>
</reference>
<accession>A0A0A9F6I6</accession>